<reference evidence="1 2" key="1">
    <citation type="submission" date="2019-01" db="EMBL/GenBank/DDBJ databases">
        <title>The draft genome of Rhizobium sp. 24NR.</title>
        <authorList>
            <person name="Liu L."/>
            <person name="Liang L."/>
            <person name="Shi S."/>
            <person name="Xu L."/>
            <person name="Wang X."/>
            <person name="Li L."/>
            <person name="Zhang X."/>
        </authorList>
    </citation>
    <scope>NUCLEOTIDE SEQUENCE [LARGE SCALE GENOMIC DNA]</scope>
    <source>
        <strain evidence="1 2">24NR</strain>
    </source>
</reference>
<sequence>MSIVANRLAAAQLHQSKCRQQSSWLTLTIPGATVFSLRKRWTETFRRVARPENEAVRDRMAVRPDRHPTSV</sequence>
<gene>
    <name evidence="1" type="ORF">EPK99_04740</name>
</gene>
<name>A0A3S3RQ02_9HYPH</name>
<accession>A0A3S3RQ02</accession>
<organism evidence="1 2">
    <name type="scientific">Neorhizobium lilium</name>
    <dbReference type="NCBI Taxonomy" id="2503024"/>
    <lineage>
        <taxon>Bacteria</taxon>
        <taxon>Pseudomonadati</taxon>
        <taxon>Pseudomonadota</taxon>
        <taxon>Alphaproteobacteria</taxon>
        <taxon>Hyphomicrobiales</taxon>
        <taxon>Rhizobiaceae</taxon>
        <taxon>Rhizobium/Agrobacterium group</taxon>
        <taxon>Neorhizobium</taxon>
    </lineage>
</organism>
<proteinExistence type="predicted"/>
<dbReference type="RefSeq" id="WP_128441565.1">
    <property type="nucleotide sequence ID" value="NZ_SBIP01000001.1"/>
</dbReference>
<evidence type="ECO:0000313" key="1">
    <source>
        <dbReference type="EMBL" id="RWX81590.1"/>
    </source>
</evidence>
<keyword evidence="2" id="KW-1185">Reference proteome</keyword>
<dbReference type="EMBL" id="SBIP01000001">
    <property type="protein sequence ID" value="RWX81590.1"/>
    <property type="molecule type" value="Genomic_DNA"/>
</dbReference>
<comment type="caution">
    <text evidence="1">The sequence shown here is derived from an EMBL/GenBank/DDBJ whole genome shotgun (WGS) entry which is preliminary data.</text>
</comment>
<dbReference type="Proteomes" id="UP000287687">
    <property type="component" value="Unassembled WGS sequence"/>
</dbReference>
<evidence type="ECO:0000313" key="2">
    <source>
        <dbReference type="Proteomes" id="UP000287687"/>
    </source>
</evidence>
<protein>
    <submittedName>
        <fullName evidence="1">Uncharacterized protein</fullName>
    </submittedName>
</protein>
<dbReference type="AlphaFoldDB" id="A0A3S3RQ02"/>